<keyword evidence="2" id="KW-1185">Reference proteome</keyword>
<protein>
    <submittedName>
        <fullName evidence="1">Uncharacterized protein</fullName>
    </submittedName>
</protein>
<evidence type="ECO:0000313" key="2">
    <source>
        <dbReference type="Proteomes" id="UP000824890"/>
    </source>
</evidence>
<dbReference type="Proteomes" id="UP000824890">
    <property type="component" value="Unassembled WGS sequence"/>
</dbReference>
<dbReference type="EMBL" id="JAGKQM010000013">
    <property type="protein sequence ID" value="KAH0893324.1"/>
    <property type="molecule type" value="Genomic_DNA"/>
</dbReference>
<name>A0ABQ8AL89_BRANA</name>
<feature type="non-terminal residue" evidence="1">
    <location>
        <position position="1"/>
    </location>
</feature>
<evidence type="ECO:0000313" key="1">
    <source>
        <dbReference type="EMBL" id="KAH0893324.1"/>
    </source>
</evidence>
<sequence length="218" mass="25091">TLKAMRAVSSRKTTYANLHMWPVAEVDFSRSLSSGCSNRSTSVVDSISYRQMYHRGYTFSRKEENKDVRGDLDGHHDAKRKKAVQINMRESKTLPHRASVGRLVNKCLSCACSTNDVHSLQKVTIYTNLHKWPMAEVEFVKSISHGNSQHRTLVMNNITCRQMYLRSYTFTRKENEEEETTKRGRRKKSKATPCRAFVLSLVWKCFSCTSSTKVNKDP</sequence>
<organism evidence="1 2">
    <name type="scientific">Brassica napus</name>
    <name type="common">Rape</name>
    <dbReference type="NCBI Taxonomy" id="3708"/>
    <lineage>
        <taxon>Eukaryota</taxon>
        <taxon>Viridiplantae</taxon>
        <taxon>Streptophyta</taxon>
        <taxon>Embryophyta</taxon>
        <taxon>Tracheophyta</taxon>
        <taxon>Spermatophyta</taxon>
        <taxon>Magnoliopsida</taxon>
        <taxon>eudicotyledons</taxon>
        <taxon>Gunneridae</taxon>
        <taxon>Pentapetalae</taxon>
        <taxon>rosids</taxon>
        <taxon>malvids</taxon>
        <taxon>Brassicales</taxon>
        <taxon>Brassicaceae</taxon>
        <taxon>Brassiceae</taxon>
        <taxon>Brassica</taxon>
    </lineage>
</organism>
<accession>A0ABQ8AL89</accession>
<dbReference type="PANTHER" id="PTHR35304:SF1">
    <property type="entry name" value="OS05G0120300 PROTEIN"/>
    <property type="match status" value="1"/>
</dbReference>
<proteinExistence type="predicted"/>
<gene>
    <name evidence="1" type="ORF">HID58_055753</name>
</gene>
<comment type="caution">
    <text evidence="1">The sequence shown here is derived from an EMBL/GenBank/DDBJ whole genome shotgun (WGS) entry which is preliminary data.</text>
</comment>
<reference evidence="1 2" key="1">
    <citation type="submission" date="2021-05" db="EMBL/GenBank/DDBJ databases">
        <title>Genome Assembly of Synthetic Allotetraploid Brassica napus Reveals Homoeologous Exchanges between Subgenomes.</title>
        <authorList>
            <person name="Davis J.T."/>
        </authorList>
    </citation>
    <scope>NUCLEOTIDE SEQUENCE [LARGE SCALE GENOMIC DNA]</scope>
    <source>
        <strain evidence="2">cv. Da-Ae</strain>
        <tissue evidence="1">Seedling</tissue>
    </source>
</reference>
<dbReference type="PANTHER" id="PTHR35304">
    <property type="entry name" value="OS05G0120300 PROTEIN-RELATED"/>
    <property type="match status" value="1"/>
</dbReference>